<comment type="caution">
    <text evidence="3">The sequence shown here is derived from an EMBL/GenBank/DDBJ whole genome shotgun (WGS) entry which is preliminary data.</text>
</comment>
<name>A0ABR6XN25_9BURK</name>
<dbReference type="CDD" id="cd00009">
    <property type="entry name" value="AAA"/>
    <property type="match status" value="1"/>
</dbReference>
<gene>
    <name evidence="3" type="ORF">H8K33_05270</name>
</gene>
<dbReference type="Pfam" id="PF13401">
    <property type="entry name" value="AAA_22"/>
    <property type="match status" value="1"/>
</dbReference>
<evidence type="ECO:0000313" key="4">
    <source>
        <dbReference type="Proteomes" id="UP000643610"/>
    </source>
</evidence>
<keyword evidence="1" id="KW-0812">Transmembrane</keyword>
<keyword evidence="1" id="KW-1133">Transmembrane helix</keyword>
<dbReference type="PANTHER" id="PTHR35894">
    <property type="entry name" value="GENERAL SECRETION PATHWAY PROTEIN A-RELATED"/>
    <property type="match status" value="1"/>
</dbReference>
<dbReference type="EMBL" id="JACOFU010000002">
    <property type="protein sequence ID" value="MBC3830909.1"/>
    <property type="molecule type" value="Genomic_DNA"/>
</dbReference>
<dbReference type="InterPro" id="IPR049945">
    <property type="entry name" value="AAA_22"/>
</dbReference>
<keyword evidence="1" id="KW-0472">Membrane</keyword>
<dbReference type="Gene3D" id="3.40.50.300">
    <property type="entry name" value="P-loop containing nucleotide triphosphate hydrolases"/>
    <property type="match status" value="1"/>
</dbReference>
<feature type="transmembrane region" description="Helical" evidence="1">
    <location>
        <begin position="217"/>
        <end position="237"/>
    </location>
</feature>
<dbReference type="Proteomes" id="UP000643610">
    <property type="component" value="Unassembled WGS sequence"/>
</dbReference>
<evidence type="ECO:0000313" key="3">
    <source>
        <dbReference type="EMBL" id="MBC3830909.1"/>
    </source>
</evidence>
<reference evidence="3 4" key="1">
    <citation type="submission" date="2020-08" db="EMBL/GenBank/DDBJ databases">
        <title>Novel species isolated from subtropical streams in China.</title>
        <authorList>
            <person name="Lu H."/>
        </authorList>
    </citation>
    <scope>NUCLEOTIDE SEQUENCE [LARGE SCALE GENOMIC DNA]</scope>
    <source>
        <strain evidence="3 4">KCTC 52442</strain>
    </source>
</reference>
<feature type="domain" description="ORC1/DEAH AAA+ ATPase" evidence="2">
    <location>
        <begin position="44"/>
        <end position="173"/>
    </location>
</feature>
<dbReference type="InterPro" id="IPR052026">
    <property type="entry name" value="ExeA_AAA_ATPase_DNA-bind"/>
</dbReference>
<keyword evidence="4" id="KW-1185">Reference proteome</keyword>
<dbReference type="PANTHER" id="PTHR35894:SF7">
    <property type="entry name" value="GENERAL SECRETION PATHWAY PROTEIN A-RELATED"/>
    <property type="match status" value="1"/>
</dbReference>
<dbReference type="InterPro" id="IPR027417">
    <property type="entry name" value="P-loop_NTPase"/>
</dbReference>
<evidence type="ECO:0000256" key="1">
    <source>
        <dbReference type="SAM" id="Phobius"/>
    </source>
</evidence>
<feature type="transmembrane region" description="Helical" evidence="1">
    <location>
        <begin position="283"/>
        <end position="306"/>
    </location>
</feature>
<accession>A0ABR6XN25</accession>
<evidence type="ECO:0000259" key="2">
    <source>
        <dbReference type="Pfam" id="PF13401"/>
    </source>
</evidence>
<sequence>MSTYKSHFGLHETPFGITPDTSFFFSFGSHLEALNTLLVAAQNGEGFIKITGEVGTGKTLLCRQFLKTLGGDFVTAYIPNPFLEPRTLLLVLADDLGIPQEKECEQHQVLKAINLHLLELAKNGKRVLLCIDEAQALPMETLEAIRLLSNLETEKRKLLQIVLFGQPELDKRLARNEIRQLAQRISFHYRLRPLNLDETSFYIQHRLRIAGFSQIRLFSRTAIFALWVASAGVPRMLNILANKAMMLSYGEGRPDVGVQQVIAAIRDTEAAPGFKRLSSRLTFASLMILVGVSLIAGFGRTLWTFWTLGV</sequence>
<organism evidence="3 4">
    <name type="scientific">Undibacterium amnicola</name>
    <dbReference type="NCBI Taxonomy" id="1834038"/>
    <lineage>
        <taxon>Bacteria</taxon>
        <taxon>Pseudomonadati</taxon>
        <taxon>Pseudomonadota</taxon>
        <taxon>Betaproteobacteria</taxon>
        <taxon>Burkholderiales</taxon>
        <taxon>Oxalobacteraceae</taxon>
        <taxon>Undibacterium</taxon>
    </lineage>
</organism>
<proteinExistence type="predicted"/>
<protein>
    <submittedName>
        <fullName evidence="3">AAA family ATPase</fullName>
    </submittedName>
</protein>
<dbReference type="SUPFAM" id="SSF52540">
    <property type="entry name" value="P-loop containing nucleoside triphosphate hydrolases"/>
    <property type="match status" value="1"/>
</dbReference>